<name>A0A8J3NAK8_9ACTN</name>
<feature type="transmembrane region" description="Helical" evidence="1">
    <location>
        <begin position="82"/>
        <end position="106"/>
    </location>
</feature>
<dbReference type="Pfam" id="PF07690">
    <property type="entry name" value="MFS_1"/>
    <property type="match status" value="1"/>
</dbReference>
<feature type="transmembrane region" description="Helical" evidence="1">
    <location>
        <begin position="345"/>
        <end position="368"/>
    </location>
</feature>
<dbReference type="InterPro" id="IPR011701">
    <property type="entry name" value="MFS"/>
</dbReference>
<dbReference type="GO" id="GO:0022857">
    <property type="term" value="F:transmembrane transporter activity"/>
    <property type="evidence" value="ECO:0007669"/>
    <property type="project" value="InterPro"/>
</dbReference>
<dbReference type="PANTHER" id="PTHR23542:SF1">
    <property type="entry name" value="MAJOR FACILITATOR SUPERFAMILY (MFS) PROFILE DOMAIN-CONTAINING PROTEIN"/>
    <property type="match status" value="1"/>
</dbReference>
<dbReference type="Gene3D" id="1.20.1250.20">
    <property type="entry name" value="MFS general substrate transporter like domains"/>
    <property type="match status" value="2"/>
</dbReference>
<sequence length="414" mass="41214">MSSTSGAGSYRAVLTLPYAAATFGAALVGRLSYGLLPLALLFTVQHATRSFTTAGTVLASIGVTSLLLPMKARIVDRHGPSRVLPVLAGAAAGALALIAVLAWAGVSTPAAYVALGVVAGATAPPLGPAMRSVWRTITAGTDQTGRAYSVDSVCEETLYLVGPLVVGLVLRIGSAPGALLLTAALMLTGTAVMSRMPPVRTTRVVAAGPSSRWGVGPLRSAGFRPVVLTILVTAAGIGIATTCVAARAQAAGRPAAAGYIEAALAVGSVLGGLAWGRRRHTRRTSTHLVGLTLTLAAGVAVAGTTGHLLVLGIVLAAAGVAVAPLFVVSYLAADRLAPAHQRTEASTWVNTANNIGAAIGASLAGVLVDHVAVGATFGAGAVLLAGAATLVLVVRRRIDTGHQPASEPAAATVS</sequence>
<accession>A0A8J3NAK8</accession>
<dbReference type="AlphaFoldDB" id="A0A8J3NAK8"/>
<feature type="transmembrane region" description="Helical" evidence="1">
    <location>
        <begin position="51"/>
        <end position="70"/>
    </location>
</feature>
<feature type="transmembrane region" description="Helical" evidence="1">
    <location>
        <begin position="374"/>
        <end position="394"/>
    </location>
</feature>
<protein>
    <submittedName>
        <fullName evidence="2">MFS transporter</fullName>
    </submittedName>
</protein>
<keyword evidence="1" id="KW-1133">Transmembrane helix</keyword>
<dbReference type="SUPFAM" id="SSF103473">
    <property type="entry name" value="MFS general substrate transporter"/>
    <property type="match status" value="1"/>
</dbReference>
<feature type="transmembrane region" description="Helical" evidence="1">
    <location>
        <begin position="226"/>
        <end position="250"/>
    </location>
</feature>
<evidence type="ECO:0000313" key="2">
    <source>
        <dbReference type="EMBL" id="GID12484.1"/>
    </source>
</evidence>
<dbReference type="PANTHER" id="PTHR23542">
    <property type="match status" value="1"/>
</dbReference>
<proteinExistence type="predicted"/>
<gene>
    <name evidence="2" type="ORF">Aru02nite_33730</name>
</gene>
<dbReference type="RefSeq" id="WP_203658462.1">
    <property type="nucleotide sequence ID" value="NZ_BAAAZM010000013.1"/>
</dbReference>
<keyword evidence="1" id="KW-0472">Membrane</keyword>
<evidence type="ECO:0000256" key="1">
    <source>
        <dbReference type="SAM" id="Phobius"/>
    </source>
</evidence>
<feature type="transmembrane region" description="Helical" evidence="1">
    <location>
        <begin position="288"/>
        <end position="305"/>
    </location>
</feature>
<keyword evidence="3" id="KW-1185">Reference proteome</keyword>
<keyword evidence="1" id="KW-0812">Transmembrane</keyword>
<evidence type="ECO:0000313" key="3">
    <source>
        <dbReference type="Proteomes" id="UP000612808"/>
    </source>
</evidence>
<reference evidence="2" key="1">
    <citation type="submission" date="2021-01" db="EMBL/GenBank/DDBJ databases">
        <title>Whole genome shotgun sequence of Actinocatenispora rupis NBRC 107355.</title>
        <authorList>
            <person name="Komaki H."/>
            <person name="Tamura T."/>
        </authorList>
    </citation>
    <scope>NUCLEOTIDE SEQUENCE</scope>
    <source>
        <strain evidence="2">NBRC 107355</strain>
    </source>
</reference>
<organism evidence="2 3">
    <name type="scientific">Actinocatenispora rupis</name>
    <dbReference type="NCBI Taxonomy" id="519421"/>
    <lineage>
        <taxon>Bacteria</taxon>
        <taxon>Bacillati</taxon>
        <taxon>Actinomycetota</taxon>
        <taxon>Actinomycetes</taxon>
        <taxon>Micromonosporales</taxon>
        <taxon>Micromonosporaceae</taxon>
        <taxon>Actinocatenispora</taxon>
    </lineage>
</organism>
<comment type="caution">
    <text evidence="2">The sequence shown here is derived from an EMBL/GenBank/DDBJ whole genome shotgun (WGS) entry which is preliminary data.</text>
</comment>
<feature type="transmembrane region" description="Helical" evidence="1">
    <location>
        <begin position="168"/>
        <end position="193"/>
    </location>
</feature>
<dbReference type="EMBL" id="BOMB01000019">
    <property type="protein sequence ID" value="GID12484.1"/>
    <property type="molecule type" value="Genomic_DNA"/>
</dbReference>
<feature type="transmembrane region" description="Helical" evidence="1">
    <location>
        <begin position="256"/>
        <end position="276"/>
    </location>
</feature>
<feature type="transmembrane region" description="Helical" evidence="1">
    <location>
        <begin position="311"/>
        <end position="333"/>
    </location>
</feature>
<dbReference type="Proteomes" id="UP000612808">
    <property type="component" value="Unassembled WGS sequence"/>
</dbReference>
<dbReference type="InterPro" id="IPR036259">
    <property type="entry name" value="MFS_trans_sf"/>
</dbReference>
<feature type="transmembrane region" description="Helical" evidence="1">
    <location>
        <begin position="12"/>
        <end position="31"/>
    </location>
</feature>